<organism evidence="2 3">
    <name type="scientific">Roseibium alexandrii</name>
    <dbReference type="NCBI Taxonomy" id="388408"/>
    <lineage>
        <taxon>Bacteria</taxon>
        <taxon>Pseudomonadati</taxon>
        <taxon>Pseudomonadota</taxon>
        <taxon>Alphaproteobacteria</taxon>
        <taxon>Hyphomicrobiales</taxon>
        <taxon>Stappiaceae</taxon>
        <taxon>Roseibium</taxon>
    </lineage>
</organism>
<keyword evidence="3" id="KW-1185">Reference proteome</keyword>
<dbReference type="EMBL" id="CXWD01000023">
    <property type="protein sequence ID" value="CTQ75956.1"/>
    <property type="molecule type" value="Genomic_DNA"/>
</dbReference>
<feature type="chain" id="PRO_5005809482" evidence="1">
    <location>
        <begin position="27"/>
        <end position="221"/>
    </location>
</feature>
<evidence type="ECO:0000256" key="1">
    <source>
        <dbReference type="SAM" id="SignalP"/>
    </source>
</evidence>
<dbReference type="Proteomes" id="UP000053235">
    <property type="component" value="Unassembled WGS sequence"/>
</dbReference>
<sequence>MRIKGMRTFGLVMRMALAGTVAIAGAAGAQTFDDFLAAEEQELASEQVRDEDLEEFEQVLNGTDTERSLRVMRFMLGSGSPRLVRRAMEFGLLSARPLLRQEALKAVFDAGGPFRIEIDLTRADEDRTRMRYYLNWLAGGYSADGKTGYYQFTTAPFDAKARCWKFLGGDNCALSLSNTSVSLRGWTYGAGNLDLNDDGILEGTLRYRDNVPVPARIVLVE</sequence>
<gene>
    <name evidence="2" type="ORF">LAX5112_04423</name>
</gene>
<reference evidence="3" key="1">
    <citation type="submission" date="2015-07" db="EMBL/GenBank/DDBJ databases">
        <authorList>
            <person name="Rodrigo-Torres Lidia"/>
            <person name="Arahal R.David."/>
        </authorList>
    </citation>
    <scope>NUCLEOTIDE SEQUENCE [LARGE SCALE GENOMIC DNA]</scope>
    <source>
        <strain evidence="3">CECT 5112</strain>
    </source>
</reference>
<accession>A0A0M7ANG6</accession>
<keyword evidence="1" id="KW-0732">Signal</keyword>
<evidence type="ECO:0000313" key="2">
    <source>
        <dbReference type="EMBL" id="CTQ75956.1"/>
    </source>
</evidence>
<proteinExistence type="predicted"/>
<protein>
    <submittedName>
        <fullName evidence="2">Uncharacterized protein</fullName>
    </submittedName>
</protein>
<evidence type="ECO:0000313" key="3">
    <source>
        <dbReference type="Proteomes" id="UP000053235"/>
    </source>
</evidence>
<name>A0A0M7ANG6_9HYPH</name>
<dbReference type="AlphaFoldDB" id="A0A0M7ANG6"/>
<feature type="signal peptide" evidence="1">
    <location>
        <begin position="1"/>
        <end position="26"/>
    </location>
</feature>